<keyword evidence="3" id="KW-1185">Reference proteome</keyword>
<organism evidence="2 3">
    <name type="scientific">Coprococcus intestinihominis</name>
    <dbReference type="NCBI Taxonomy" id="3133154"/>
    <lineage>
        <taxon>Bacteria</taxon>
        <taxon>Bacillati</taxon>
        <taxon>Bacillota</taxon>
        <taxon>Clostridia</taxon>
        <taxon>Lachnospirales</taxon>
        <taxon>Lachnospiraceae</taxon>
        <taxon>Coprococcus</taxon>
    </lineage>
</organism>
<keyword evidence="1" id="KW-1133">Transmembrane helix</keyword>
<comment type="caution">
    <text evidence="2">The sequence shown here is derived from an EMBL/GenBank/DDBJ whole genome shotgun (WGS) entry which is preliminary data.</text>
</comment>
<sequence length="163" mass="19072">MKREMPSPEEQKAVVWYVLERPLVRPNTSYKKAALCVSLFLVANCVATILLYYLIRWLGISSILPQSIYRFYAEHHTTFVILLTLLQFFIGGVIALKPALIGAIRLYQRYAPERVRRKCLFKPTCSEYAILAIEKYGVIRGLYKSYIRLFKKCRGRIYRIDEP</sequence>
<dbReference type="Proteomes" id="UP001469749">
    <property type="component" value="Unassembled WGS sequence"/>
</dbReference>
<proteinExistence type="predicted"/>
<feature type="transmembrane region" description="Helical" evidence="1">
    <location>
        <begin position="79"/>
        <end position="107"/>
    </location>
</feature>
<dbReference type="EMBL" id="JBBMEK010000128">
    <property type="protein sequence ID" value="MEQ2365530.1"/>
    <property type="molecule type" value="Genomic_DNA"/>
</dbReference>
<reference evidence="2 3" key="1">
    <citation type="submission" date="2024-03" db="EMBL/GenBank/DDBJ databases">
        <title>Human intestinal bacterial collection.</title>
        <authorList>
            <person name="Pauvert C."/>
            <person name="Hitch T.C.A."/>
            <person name="Clavel T."/>
        </authorList>
    </citation>
    <scope>NUCLEOTIDE SEQUENCE [LARGE SCALE GENOMIC DNA]</scope>
    <source>
        <strain evidence="2 3">CLA-AA-H190</strain>
    </source>
</reference>
<dbReference type="SMART" id="SM01234">
    <property type="entry name" value="Haemolytic"/>
    <property type="match status" value="1"/>
</dbReference>
<dbReference type="NCBIfam" id="TIGR00278">
    <property type="entry name" value="membrane protein insertion efficiency factor YidD"/>
    <property type="match status" value="1"/>
</dbReference>
<protein>
    <submittedName>
        <fullName evidence="2">Membrane protein insertion efficiency factor YidD</fullName>
    </submittedName>
</protein>
<evidence type="ECO:0000256" key="1">
    <source>
        <dbReference type="SAM" id="Phobius"/>
    </source>
</evidence>
<evidence type="ECO:0000313" key="2">
    <source>
        <dbReference type="EMBL" id="MEQ2365530.1"/>
    </source>
</evidence>
<dbReference type="InterPro" id="IPR002696">
    <property type="entry name" value="Membr_insert_effic_factor_YidD"/>
</dbReference>
<gene>
    <name evidence="2" type="primary">yidD</name>
    <name evidence="2" type="ORF">WMO25_10515</name>
</gene>
<accession>A0ABV1B516</accession>
<feature type="transmembrane region" description="Helical" evidence="1">
    <location>
        <begin position="33"/>
        <end position="55"/>
    </location>
</feature>
<name>A0ABV1B516_9FIRM</name>
<keyword evidence="1" id="KW-0472">Membrane</keyword>
<dbReference type="RefSeq" id="WP_349085289.1">
    <property type="nucleotide sequence ID" value="NZ_JBBMEK010000128.1"/>
</dbReference>
<dbReference type="Pfam" id="PF01809">
    <property type="entry name" value="YidD"/>
    <property type="match status" value="1"/>
</dbReference>
<keyword evidence="1" id="KW-0812">Transmembrane</keyword>
<evidence type="ECO:0000313" key="3">
    <source>
        <dbReference type="Proteomes" id="UP001469749"/>
    </source>
</evidence>